<dbReference type="Gene3D" id="3.90.1150.10">
    <property type="entry name" value="Aspartate Aminotransferase, domain 1"/>
    <property type="match status" value="1"/>
</dbReference>
<dbReference type="EMBL" id="CP024309">
    <property type="protein sequence ID" value="AUX78798.1"/>
    <property type="molecule type" value="Genomic_DNA"/>
</dbReference>
<dbReference type="InterPro" id="IPR015421">
    <property type="entry name" value="PyrdxlP-dep_Trfase_major"/>
</dbReference>
<dbReference type="Proteomes" id="UP000239340">
    <property type="component" value="Plasmid pSfreNXT3b"/>
</dbReference>
<evidence type="ECO:0000256" key="1">
    <source>
        <dbReference type="ARBA" id="ARBA00001933"/>
    </source>
</evidence>
<dbReference type="CDD" id="cd00610">
    <property type="entry name" value="OAT_like"/>
    <property type="match status" value="1"/>
</dbReference>
<organism evidence="5 6">
    <name type="scientific">Rhizobium fredii</name>
    <name type="common">Sinorhizobium fredii</name>
    <dbReference type="NCBI Taxonomy" id="380"/>
    <lineage>
        <taxon>Bacteria</taxon>
        <taxon>Pseudomonadati</taxon>
        <taxon>Pseudomonadota</taxon>
        <taxon>Alphaproteobacteria</taxon>
        <taxon>Hyphomicrobiales</taxon>
        <taxon>Rhizobiaceae</taxon>
        <taxon>Sinorhizobium/Ensifer group</taxon>
        <taxon>Sinorhizobium</taxon>
    </lineage>
</organism>
<sequence>MRRRRPIATTTDVAAPKETLYEREARSVSKLAHLRFFPLAVTGGKGATLRGDDGRILIDFSASWGAASLGHSHPAIRSAVDAALRDQAGASYLSSANLPAIELAEMLLDLGPARATGRVWLGHSGSDANETTSRVVRAVTGRPGILAFEGAYHGGTSGSMAFSGHPSQQEARSQHLTLVPYPTSSAESTLRVIDDAIARKPDYFGAFFIEPIQSDGGMLVPPPGFFEAVQRRCRDNGILLVSDEVKVGIGRTGVLHAFQNFGIEPDVLVLGKGLGGGLPISAVIGPEWLMNDRAGFSFQTLHGNPVCAAAAAAVLRTIDREKLLSNASKVGYCLKESLNELAARQPAIAEVRGVGLALGIELRNEALPGVTARELTARVVYRAFQLGLVVYYVGVNSNVIEITPPLNISHEEAMRGVEIIERAIEEVVSREIDLDGYQQFDGW</sequence>
<proteinExistence type="inferred from homology"/>
<dbReference type="InterPro" id="IPR049704">
    <property type="entry name" value="Aminotrans_3_PPA_site"/>
</dbReference>
<keyword evidence="5" id="KW-0614">Plasmid</keyword>
<dbReference type="GO" id="GO:0008483">
    <property type="term" value="F:transaminase activity"/>
    <property type="evidence" value="ECO:0007669"/>
    <property type="project" value="UniProtKB-KW"/>
</dbReference>
<evidence type="ECO:0000256" key="4">
    <source>
        <dbReference type="RuleBase" id="RU003560"/>
    </source>
</evidence>
<dbReference type="Pfam" id="PF00202">
    <property type="entry name" value="Aminotran_3"/>
    <property type="match status" value="1"/>
</dbReference>
<name>A0A2L0HBB9_RHIFR</name>
<dbReference type="InterPro" id="IPR015424">
    <property type="entry name" value="PyrdxlP-dep_Trfase"/>
</dbReference>
<reference evidence="5 6" key="1">
    <citation type="submission" date="2017-10" db="EMBL/GenBank/DDBJ databases">
        <title>Analysis of the genome sequences of Rhizobium populations associated to common bean (phaseolus vulgaris).</title>
        <authorList>
            <person name="Bustos P."/>
            <person name="Santamaria R.I."/>
            <person name="Miranda-Sanchez F."/>
            <person name="Perez-Carrascal O."/>
            <person name="Juarez S."/>
            <person name="Lozano L."/>
            <person name="Martinez-Flores I."/>
            <person name="Vinuesa P."/>
            <person name="Martinez-Romero E."/>
            <person name="Cevallos M.A."/>
            <person name="Romero D."/>
            <person name="Davila G."/>
            <person name="Gonzalez V."/>
        </authorList>
    </citation>
    <scope>NUCLEOTIDE SEQUENCE [LARGE SCALE GENOMIC DNA]</scope>
    <source>
        <strain evidence="5 6">NXT3</strain>
        <plasmid evidence="6">Plasmid psfrenxt3b</plasmid>
    </source>
</reference>
<comment type="cofactor">
    <cofactor evidence="1">
        <name>pyridoxal 5'-phosphate</name>
        <dbReference type="ChEBI" id="CHEBI:597326"/>
    </cofactor>
</comment>
<gene>
    <name evidence="5" type="ORF">NXT3_PB00137</name>
</gene>
<keyword evidence="3 4" id="KW-0663">Pyridoxal phosphate</keyword>
<protein>
    <submittedName>
        <fullName evidence="5">Aminotransferase family protein</fullName>
    </submittedName>
</protein>
<evidence type="ECO:0000256" key="2">
    <source>
        <dbReference type="ARBA" id="ARBA00022576"/>
    </source>
</evidence>
<evidence type="ECO:0000256" key="3">
    <source>
        <dbReference type="ARBA" id="ARBA00022898"/>
    </source>
</evidence>
<dbReference type="AlphaFoldDB" id="A0A2L0HBB9"/>
<comment type="similarity">
    <text evidence="4">Belongs to the class-III pyridoxal-phosphate-dependent aminotransferase family.</text>
</comment>
<dbReference type="GO" id="GO:0030170">
    <property type="term" value="F:pyridoxal phosphate binding"/>
    <property type="evidence" value="ECO:0007669"/>
    <property type="project" value="InterPro"/>
</dbReference>
<dbReference type="InterPro" id="IPR050103">
    <property type="entry name" value="Class-III_PLP-dep_AT"/>
</dbReference>
<evidence type="ECO:0000313" key="5">
    <source>
        <dbReference type="EMBL" id="AUX78798.1"/>
    </source>
</evidence>
<dbReference type="GO" id="GO:0042802">
    <property type="term" value="F:identical protein binding"/>
    <property type="evidence" value="ECO:0007669"/>
    <property type="project" value="TreeGrafter"/>
</dbReference>
<geneLocation type="plasmid" evidence="6">
    <name>psfrenxt3b</name>
</geneLocation>
<dbReference type="PANTHER" id="PTHR11986">
    <property type="entry name" value="AMINOTRANSFERASE CLASS III"/>
    <property type="match status" value="1"/>
</dbReference>
<accession>A0A2L0HBB9</accession>
<dbReference type="Gene3D" id="3.40.640.10">
    <property type="entry name" value="Type I PLP-dependent aspartate aminotransferase-like (Major domain)"/>
    <property type="match status" value="1"/>
</dbReference>
<dbReference type="InterPro" id="IPR005814">
    <property type="entry name" value="Aminotrans_3"/>
</dbReference>
<evidence type="ECO:0000313" key="6">
    <source>
        <dbReference type="Proteomes" id="UP000239340"/>
    </source>
</evidence>
<keyword evidence="5" id="KW-0808">Transferase</keyword>
<dbReference type="SUPFAM" id="SSF53383">
    <property type="entry name" value="PLP-dependent transferases"/>
    <property type="match status" value="1"/>
</dbReference>
<dbReference type="PIRSF" id="PIRSF000521">
    <property type="entry name" value="Transaminase_4ab_Lys_Orn"/>
    <property type="match status" value="1"/>
</dbReference>
<keyword evidence="2 5" id="KW-0032">Aminotransferase</keyword>
<dbReference type="InterPro" id="IPR015422">
    <property type="entry name" value="PyrdxlP-dep_Trfase_small"/>
</dbReference>
<dbReference type="PROSITE" id="PS00600">
    <property type="entry name" value="AA_TRANSFER_CLASS_3"/>
    <property type="match status" value="1"/>
</dbReference>